<dbReference type="EMBL" id="BGPR01006718">
    <property type="protein sequence ID" value="GBN21307.1"/>
    <property type="molecule type" value="Genomic_DNA"/>
</dbReference>
<protein>
    <submittedName>
        <fullName evidence="1">Uncharacterized protein</fullName>
    </submittedName>
</protein>
<evidence type="ECO:0000313" key="1">
    <source>
        <dbReference type="EMBL" id="GBN21307.1"/>
    </source>
</evidence>
<accession>A0A4Y2M6P0</accession>
<reference evidence="1 2" key="1">
    <citation type="journal article" date="2019" name="Sci. Rep.">
        <title>Orb-weaving spider Araneus ventricosus genome elucidates the spidroin gene catalogue.</title>
        <authorList>
            <person name="Kono N."/>
            <person name="Nakamura H."/>
            <person name="Ohtoshi R."/>
            <person name="Moran D.A.P."/>
            <person name="Shinohara A."/>
            <person name="Yoshida Y."/>
            <person name="Fujiwara M."/>
            <person name="Mori M."/>
            <person name="Tomita M."/>
            <person name="Arakawa K."/>
        </authorList>
    </citation>
    <scope>NUCLEOTIDE SEQUENCE [LARGE SCALE GENOMIC DNA]</scope>
</reference>
<dbReference type="AlphaFoldDB" id="A0A4Y2M6P0"/>
<comment type="caution">
    <text evidence="1">The sequence shown here is derived from an EMBL/GenBank/DDBJ whole genome shotgun (WGS) entry which is preliminary data.</text>
</comment>
<evidence type="ECO:0000313" key="2">
    <source>
        <dbReference type="Proteomes" id="UP000499080"/>
    </source>
</evidence>
<dbReference type="Proteomes" id="UP000499080">
    <property type="component" value="Unassembled WGS sequence"/>
</dbReference>
<name>A0A4Y2M6P0_ARAVE</name>
<proteinExistence type="predicted"/>
<dbReference type="OrthoDB" id="10578225at2759"/>
<keyword evidence="2" id="KW-1185">Reference proteome</keyword>
<sequence>MLGLELWMIIRSAHTFCHSDWTEEHTSHFYNRYCQSYFNLLQPTYKHVCGSSSSTTEHHPISAWMCGALWALNSQGDWSGWAHKLAGILTRSLLSGLFLVGPFEKSGLRKPLRLRRGRSCQDFCCCRHRPKNAGCV</sequence>
<gene>
    <name evidence="1" type="ORF">AVEN_240881_1</name>
</gene>
<organism evidence="1 2">
    <name type="scientific">Araneus ventricosus</name>
    <name type="common">Orbweaver spider</name>
    <name type="synonym">Epeira ventricosa</name>
    <dbReference type="NCBI Taxonomy" id="182803"/>
    <lineage>
        <taxon>Eukaryota</taxon>
        <taxon>Metazoa</taxon>
        <taxon>Ecdysozoa</taxon>
        <taxon>Arthropoda</taxon>
        <taxon>Chelicerata</taxon>
        <taxon>Arachnida</taxon>
        <taxon>Araneae</taxon>
        <taxon>Araneomorphae</taxon>
        <taxon>Entelegynae</taxon>
        <taxon>Araneoidea</taxon>
        <taxon>Araneidae</taxon>
        <taxon>Araneus</taxon>
    </lineage>
</organism>